<dbReference type="InterPro" id="IPR020476">
    <property type="entry name" value="Nudix_hydrolase"/>
</dbReference>
<accession>A0A095ZJB8</accession>
<comment type="caution">
    <text evidence="18">The sequence shown here is derived from an EMBL/GenBank/DDBJ whole genome shotgun (WGS) entry which is preliminary data.</text>
</comment>
<evidence type="ECO:0000256" key="14">
    <source>
        <dbReference type="ARBA" id="ARBA00041592"/>
    </source>
</evidence>
<evidence type="ECO:0000259" key="17">
    <source>
        <dbReference type="PROSITE" id="PS51462"/>
    </source>
</evidence>
<keyword evidence="7" id="KW-0378">Hydrolase</keyword>
<evidence type="ECO:0000256" key="6">
    <source>
        <dbReference type="ARBA" id="ARBA00022763"/>
    </source>
</evidence>
<keyword evidence="3" id="KW-0515">Mutator protein</keyword>
<dbReference type="Pfam" id="PF00293">
    <property type="entry name" value="NUDIX"/>
    <property type="match status" value="1"/>
</dbReference>
<gene>
    <name evidence="18" type="ORF">HMPREF2137_06560</name>
</gene>
<dbReference type="PROSITE" id="PS51462">
    <property type="entry name" value="NUDIX"/>
    <property type="match status" value="1"/>
</dbReference>
<keyword evidence="9" id="KW-0234">DNA repair</keyword>
<comment type="similarity">
    <text evidence="2">Belongs to the Nudix hydrolase family.</text>
</comment>
<dbReference type="EMBL" id="JRNN01000064">
    <property type="protein sequence ID" value="KGF34820.1"/>
    <property type="molecule type" value="Genomic_DNA"/>
</dbReference>
<dbReference type="EC" id="3.6.1.55" evidence="12"/>
<dbReference type="OrthoDB" id="9810648at2"/>
<comment type="catalytic activity">
    <reaction evidence="10">
        <text>8-oxo-dGTP + H2O = 8-oxo-dGMP + diphosphate + H(+)</text>
        <dbReference type="Rhea" id="RHEA:31575"/>
        <dbReference type="ChEBI" id="CHEBI:15377"/>
        <dbReference type="ChEBI" id="CHEBI:15378"/>
        <dbReference type="ChEBI" id="CHEBI:33019"/>
        <dbReference type="ChEBI" id="CHEBI:63224"/>
        <dbReference type="ChEBI" id="CHEBI:77896"/>
        <dbReference type="EC" id="3.6.1.55"/>
    </reaction>
</comment>
<dbReference type="CDD" id="cd03425">
    <property type="entry name" value="NUDIX_MutT_NudA_like"/>
    <property type="match status" value="1"/>
</dbReference>
<dbReference type="GO" id="GO:0044716">
    <property type="term" value="F:8-oxo-GDP phosphatase activity"/>
    <property type="evidence" value="ECO:0007669"/>
    <property type="project" value="TreeGrafter"/>
</dbReference>
<evidence type="ECO:0000256" key="15">
    <source>
        <dbReference type="ARBA" id="ARBA00041979"/>
    </source>
</evidence>
<keyword evidence="8" id="KW-0460">Magnesium</keyword>
<dbReference type="InterPro" id="IPR047127">
    <property type="entry name" value="MutT-like"/>
</dbReference>
<evidence type="ECO:0000256" key="10">
    <source>
        <dbReference type="ARBA" id="ARBA00035861"/>
    </source>
</evidence>
<dbReference type="InterPro" id="IPR000086">
    <property type="entry name" value="NUDIX_hydrolase_dom"/>
</dbReference>
<dbReference type="GO" id="GO:0044715">
    <property type="term" value="F:8-oxo-dGDP phosphatase activity"/>
    <property type="evidence" value="ECO:0007669"/>
    <property type="project" value="TreeGrafter"/>
</dbReference>
<dbReference type="AlphaFoldDB" id="A0A095ZJB8"/>
<evidence type="ECO:0000256" key="16">
    <source>
        <dbReference type="ARBA" id="ARBA00042798"/>
    </source>
</evidence>
<sequence length="135" mass="15907">MEEKTYHVVAAIIKDGDKYLCMQRGRSRYAYISEHWEFPGGKVEAGESDHEALVREIKEEMDWDVFVGKKVGTVEFHYPDFNMHLTAYLCKGGDEEFKMLEHLDYKWLTIDELNDLKWTEADRKLIEILKSNSIL</sequence>
<evidence type="ECO:0000256" key="3">
    <source>
        <dbReference type="ARBA" id="ARBA00022457"/>
    </source>
</evidence>
<evidence type="ECO:0000256" key="7">
    <source>
        <dbReference type="ARBA" id="ARBA00022801"/>
    </source>
</evidence>
<evidence type="ECO:0000256" key="12">
    <source>
        <dbReference type="ARBA" id="ARBA00038905"/>
    </source>
</evidence>
<keyword evidence="5" id="KW-0479">Metal-binding</keyword>
<dbReference type="GO" id="GO:0035539">
    <property type="term" value="F:8-oxo-7,8-dihydrodeoxyguanosine triphosphate pyrophosphatase activity"/>
    <property type="evidence" value="ECO:0007669"/>
    <property type="project" value="UniProtKB-EC"/>
</dbReference>
<proteinExistence type="inferred from homology"/>
<name>A0A095ZJB8_9BACT</name>
<dbReference type="PANTHER" id="PTHR47707">
    <property type="entry name" value="8-OXO-DGTP DIPHOSPHATASE"/>
    <property type="match status" value="1"/>
</dbReference>
<comment type="cofactor">
    <cofactor evidence="1">
        <name>Mg(2+)</name>
        <dbReference type="ChEBI" id="CHEBI:18420"/>
    </cofactor>
</comment>
<dbReference type="GO" id="GO:0008413">
    <property type="term" value="F:8-oxo-7,8-dihydroguanosine triphosphate pyrophosphatase activity"/>
    <property type="evidence" value="ECO:0007669"/>
    <property type="project" value="TreeGrafter"/>
</dbReference>
<dbReference type="PANTHER" id="PTHR47707:SF1">
    <property type="entry name" value="NUDIX HYDROLASE FAMILY PROTEIN"/>
    <property type="match status" value="1"/>
</dbReference>
<dbReference type="InterPro" id="IPR015797">
    <property type="entry name" value="NUDIX_hydrolase-like_dom_sf"/>
</dbReference>
<evidence type="ECO:0000256" key="13">
    <source>
        <dbReference type="ARBA" id="ARBA00040794"/>
    </source>
</evidence>
<protein>
    <recommendedName>
        <fullName evidence="13">8-oxo-dGTP diphosphatase</fullName>
        <ecNumber evidence="12">3.6.1.55</ecNumber>
    </recommendedName>
    <alternativeName>
        <fullName evidence="16">7,8-dihydro-8-oxoguanine-triphosphatase</fullName>
    </alternativeName>
    <alternativeName>
        <fullName evidence="15">Mutator protein MutT</fullName>
    </alternativeName>
    <alternativeName>
        <fullName evidence="14">dGTP pyrophosphohydrolase</fullName>
    </alternativeName>
</protein>
<dbReference type="GO" id="GO:0046872">
    <property type="term" value="F:metal ion binding"/>
    <property type="evidence" value="ECO:0007669"/>
    <property type="project" value="UniProtKB-KW"/>
</dbReference>
<evidence type="ECO:0000256" key="11">
    <source>
        <dbReference type="ARBA" id="ARBA00036904"/>
    </source>
</evidence>
<dbReference type="GO" id="GO:0006260">
    <property type="term" value="P:DNA replication"/>
    <property type="evidence" value="ECO:0007669"/>
    <property type="project" value="UniProtKB-KW"/>
</dbReference>
<comment type="catalytic activity">
    <reaction evidence="11">
        <text>8-oxo-GTP + H2O = 8-oxo-GMP + diphosphate + H(+)</text>
        <dbReference type="Rhea" id="RHEA:67616"/>
        <dbReference type="ChEBI" id="CHEBI:15377"/>
        <dbReference type="ChEBI" id="CHEBI:15378"/>
        <dbReference type="ChEBI" id="CHEBI:33019"/>
        <dbReference type="ChEBI" id="CHEBI:143553"/>
        <dbReference type="ChEBI" id="CHEBI:145694"/>
    </reaction>
</comment>
<evidence type="ECO:0000313" key="18">
    <source>
        <dbReference type="EMBL" id="KGF34820.1"/>
    </source>
</evidence>
<dbReference type="PRINTS" id="PR00502">
    <property type="entry name" value="NUDIXFAMILY"/>
</dbReference>
<evidence type="ECO:0000256" key="2">
    <source>
        <dbReference type="ARBA" id="ARBA00005582"/>
    </source>
</evidence>
<evidence type="ECO:0000256" key="4">
    <source>
        <dbReference type="ARBA" id="ARBA00022705"/>
    </source>
</evidence>
<reference evidence="18 19" key="1">
    <citation type="submission" date="2014-07" db="EMBL/GenBank/DDBJ databases">
        <authorList>
            <person name="McCorrison J."/>
            <person name="Sanka R."/>
            <person name="Torralba M."/>
            <person name="Gillis M."/>
            <person name="Haft D.H."/>
            <person name="Methe B."/>
            <person name="Sutton G."/>
            <person name="Nelson K.E."/>
        </authorList>
    </citation>
    <scope>NUCLEOTIDE SEQUENCE [LARGE SCALE GENOMIC DNA]</scope>
    <source>
        <strain evidence="18 19">DNF00853</strain>
    </source>
</reference>
<keyword evidence="4" id="KW-0235">DNA replication</keyword>
<dbReference type="RefSeq" id="WP_023056624.1">
    <property type="nucleotide sequence ID" value="NZ_JRNN01000064.1"/>
</dbReference>
<dbReference type="SUPFAM" id="SSF55811">
    <property type="entry name" value="Nudix"/>
    <property type="match status" value="1"/>
</dbReference>
<dbReference type="Proteomes" id="UP000029556">
    <property type="component" value="Unassembled WGS sequence"/>
</dbReference>
<dbReference type="GO" id="GO:0006281">
    <property type="term" value="P:DNA repair"/>
    <property type="evidence" value="ECO:0007669"/>
    <property type="project" value="UniProtKB-KW"/>
</dbReference>
<evidence type="ECO:0000313" key="19">
    <source>
        <dbReference type="Proteomes" id="UP000029556"/>
    </source>
</evidence>
<keyword evidence="6" id="KW-0227">DNA damage</keyword>
<dbReference type="Gene3D" id="3.90.79.10">
    <property type="entry name" value="Nucleoside Triphosphate Pyrophosphohydrolase"/>
    <property type="match status" value="1"/>
</dbReference>
<feature type="domain" description="Nudix hydrolase" evidence="17">
    <location>
        <begin position="4"/>
        <end position="130"/>
    </location>
</feature>
<evidence type="ECO:0000256" key="5">
    <source>
        <dbReference type="ARBA" id="ARBA00022723"/>
    </source>
</evidence>
<evidence type="ECO:0000256" key="8">
    <source>
        <dbReference type="ARBA" id="ARBA00022842"/>
    </source>
</evidence>
<organism evidence="18 19">
    <name type="scientific">Hoylesella buccalis DNF00853</name>
    <dbReference type="NCBI Taxonomy" id="1401074"/>
    <lineage>
        <taxon>Bacteria</taxon>
        <taxon>Pseudomonadati</taxon>
        <taxon>Bacteroidota</taxon>
        <taxon>Bacteroidia</taxon>
        <taxon>Bacteroidales</taxon>
        <taxon>Prevotellaceae</taxon>
        <taxon>Hoylesella</taxon>
    </lineage>
</organism>
<evidence type="ECO:0000256" key="1">
    <source>
        <dbReference type="ARBA" id="ARBA00001946"/>
    </source>
</evidence>
<evidence type="ECO:0000256" key="9">
    <source>
        <dbReference type="ARBA" id="ARBA00023204"/>
    </source>
</evidence>